<dbReference type="HOGENOM" id="CLU_016734_3_1_9"/>
<feature type="domain" description="Tryptophan synthase beta chain-like PALP" evidence="12">
    <location>
        <begin position="108"/>
        <end position="432"/>
    </location>
</feature>
<evidence type="ECO:0000256" key="9">
    <source>
        <dbReference type="ARBA" id="ARBA00023239"/>
    </source>
</evidence>
<evidence type="ECO:0000256" key="6">
    <source>
        <dbReference type="ARBA" id="ARBA00022822"/>
    </source>
</evidence>
<evidence type="ECO:0000256" key="4">
    <source>
        <dbReference type="ARBA" id="ARBA00011270"/>
    </source>
</evidence>
<dbReference type="UniPathway" id="UPA00035">
    <property type="reaction ID" value="UER00044"/>
</dbReference>
<keyword evidence="14" id="KW-1185">Reference proteome</keyword>
<accession>G9WK53</accession>
<dbReference type="PANTHER" id="PTHR48077:SF3">
    <property type="entry name" value="TRYPTOPHAN SYNTHASE"/>
    <property type="match status" value="1"/>
</dbReference>
<dbReference type="InterPro" id="IPR006654">
    <property type="entry name" value="Trp_synth_beta"/>
</dbReference>
<evidence type="ECO:0000256" key="1">
    <source>
        <dbReference type="ARBA" id="ARBA00001933"/>
    </source>
</evidence>
<comment type="pathway">
    <text evidence="2 11">Amino-acid biosynthesis; L-tryptophan biosynthesis; L-tryptophan from chorismate: step 5/5.</text>
</comment>
<dbReference type="NCBIfam" id="TIGR00263">
    <property type="entry name" value="trpB"/>
    <property type="match status" value="1"/>
</dbReference>
<dbReference type="InterPro" id="IPR023026">
    <property type="entry name" value="Trp_synth_beta/beta-like"/>
</dbReference>
<comment type="function">
    <text evidence="11">The beta subunit is responsible for the synthesis of L-tryptophan from indole and L-serine.</text>
</comment>
<reference evidence="13" key="2">
    <citation type="submission" date="2013-03" db="EMBL/GenBank/DDBJ databases">
        <title>The Genome Sequence of Oribacterium sp. ACB1.</title>
        <authorList>
            <consortium name="The Broad Institute Genomics Platform"/>
            <consortium name="The Broad Institute Genome Sequencing Center for Infectious Disease"/>
            <person name="Earl A."/>
            <person name="Ward D."/>
            <person name="Feldgarden M."/>
            <person name="Gevers D."/>
            <person name="Sizova M."/>
            <person name="Hazen A."/>
            <person name="Epstein S."/>
            <person name="Walker B."/>
            <person name="Young S."/>
            <person name="Zeng Q."/>
            <person name="Gargeya S."/>
            <person name="Fitzgerald M."/>
            <person name="Haas B."/>
            <person name="Abouelleil A."/>
            <person name="Allen A.W."/>
            <person name="Alvarado L."/>
            <person name="Arachchi H.M."/>
            <person name="Berlin A.M."/>
            <person name="Chapman S.B."/>
            <person name="Gainer-Dewar J."/>
            <person name="Goldberg J."/>
            <person name="Griggs A."/>
            <person name="Gujja S."/>
            <person name="Hansen M."/>
            <person name="Howarth C."/>
            <person name="Imamovic A."/>
            <person name="Ireland A."/>
            <person name="Larimer J."/>
            <person name="McCowan C."/>
            <person name="Murphy C."/>
            <person name="Pearson M."/>
            <person name="Poon T.W."/>
            <person name="Priest M."/>
            <person name="Roberts A."/>
            <person name="Saif S."/>
            <person name="Shea T."/>
            <person name="Sisk P."/>
            <person name="Sykes S."/>
            <person name="Wortman J."/>
            <person name="Nusbaum C."/>
            <person name="Birren B."/>
        </authorList>
    </citation>
    <scope>NUCLEOTIDE SEQUENCE [LARGE SCALE GENOMIC DNA]</scope>
    <source>
        <strain evidence="13">ACB1</strain>
    </source>
</reference>
<dbReference type="GO" id="GO:0004834">
    <property type="term" value="F:tryptophan synthase activity"/>
    <property type="evidence" value="ECO:0007669"/>
    <property type="project" value="UniProtKB-UniRule"/>
</dbReference>
<dbReference type="SUPFAM" id="SSF53686">
    <property type="entry name" value="Tryptophan synthase beta subunit-like PLP-dependent enzymes"/>
    <property type="match status" value="1"/>
</dbReference>
<comment type="caution">
    <text evidence="13">The sequence shown here is derived from an EMBL/GenBank/DDBJ whole genome shotgun (WGS) entry which is preliminary data.</text>
</comment>
<proteinExistence type="inferred from homology"/>
<dbReference type="Proteomes" id="UP000018461">
    <property type="component" value="Unassembled WGS sequence"/>
</dbReference>
<dbReference type="InterPro" id="IPR001926">
    <property type="entry name" value="TrpB-like_PALP"/>
</dbReference>
<evidence type="ECO:0000256" key="5">
    <source>
        <dbReference type="ARBA" id="ARBA00022605"/>
    </source>
</evidence>
<dbReference type="CDD" id="cd06446">
    <property type="entry name" value="Trp-synth_B"/>
    <property type="match status" value="1"/>
</dbReference>
<comment type="subunit">
    <text evidence="4 11">Tetramer of two alpha and two beta chains.</text>
</comment>
<organism evidence="13 14">
    <name type="scientific">Oribacterium parvum ACB1</name>
    <dbReference type="NCBI Taxonomy" id="796943"/>
    <lineage>
        <taxon>Bacteria</taxon>
        <taxon>Bacillati</taxon>
        <taxon>Bacillota</taxon>
        <taxon>Clostridia</taxon>
        <taxon>Lachnospirales</taxon>
        <taxon>Lachnospiraceae</taxon>
        <taxon>Oribacterium</taxon>
    </lineage>
</organism>
<dbReference type="Pfam" id="PF00291">
    <property type="entry name" value="PALP"/>
    <property type="match status" value="1"/>
</dbReference>
<keyword evidence="7 11" id="KW-0663">Pyridoxal phosphate</keyword>
<evidence type="ECO:0000256" key="11">
    <source>
        <dbReference type="HAMAP-Rule" id="MF_00133"/>
    </source>
</evidence>
<evidence type="ECO:0000256" key="2">
    <source>
        <dbReference type="ARBA" id="ARBA00004733"/>
    </source>
</evidence>
<dbReference type="PROSITE" id="PS00168">
    <property type="entry name" value="TRP_SYNTHASE_BETA"/>
    <property type="match status" value="1"/>
</dbReference>
<evidence type="ECO:0000259" key="12">
    <source>
        <dbReference type="Pfam" id="PF00291"/>
    </source>
</evidence>
<dbReference type="HAMAP" id="MF_00133">
    <property type="entry name" value="Trp_synth_beta"/>
    <property type="match status" value="1"/>
</dbReference>
<comment type="cofactor">
    <cofactor evidence="1 11">
        <name>pyridoxal 5'-phosphate</name>
        <dbReference type="ChEBI" id="CHEBI:597326"/>
    </cofactor>
</comment>
<dbReference type="PIRSF" id="PIRSF001413">
    <property type="entry name" value="Trp_syn_beta"/>
    <property type="match status" value="1"/>
</dbReference>
<evidence type="ECO:0000313" key="14">
    <source>
        <dbReference type="Proteomes" id="UP000018461"/>
    </source>
</evidence>
<dbReference type="Gene3D" id="3.40.50.1100">
    <property type="match status" value="2"/>
</dbReference>
<protein>
    <recommendedName>
        <fullName evidence="11">Tryptophan synthase beta chain</fullName>
        <ecNumber evidence="11">4.2.1.20</ecNumber>
    </recommendedName>
</protein>
<evidence type="ECO:0000256" key="8">
    <source>
        <dbReference type="ARBA" id="ARBA00023141"/>
    </source>
</evidence>
<dbReference type="InterPro" id="IPR036052">
    <property type="entry name" value="TrpB-like_PALP_sf"/>
</dbReference>
<comment type="similarity">
    <text evidence="3 11">Belongs to the TrpB family.</text>
</comment>
<keyword evidence="5 11" id="KW-0028">Amino-acid biosynthesis</keyword>
<dbReference type="GO" id="GO:0005737">
    <property type="term" value="C:cytoplasm"/>
    <property type="evidence" value="ECO:0007669"/>
    <property type="project" value="TreeGrafter"/>
</dbReference>
<gene>
    <name evidence="11" type="primary">trpB</name>
    <name evidence="13" type="ORF">HMPREF9625_00093</name>
</gene>
<evidence type="ECO:0000256" key="10">
    <source>
        <dbReference type="ARBA" id="ARBA00049047"/>
    </source>
</evidence>
<keyword evidence="6 11" id="KW-0822">Tryptophan biosynthesis</keyword>
<evidence type="ECO:0000256" key="3">
    <source>
        <dbReference type="ARBA" id="ARBA00009982"/>
    </source>
</evidence>
<keyword evidence="9 11" id="KW-0456">Lyase</keyword>
<name>G9WK53_9FIRM</name>
<dbReference type="PATRIC" id="fig|796943.3.peg.103"/>
<sequence>MSGRNRKSTKCDDSVNTIISLVKNITFTDPGKKAGKKKEERTMQLNNVDFETYLKNYPDANGYFGKYGGAYIPEELKKAMEEIDHAYRTISKSRKFIAELRRIRKEFQGRPTPISHLERLSEKINTGVQLYVKREDLNHTGAHKLNHCMGEVLLAKYMGKKKVIAETGAGQHGVALATAAAYFGMECDIYMGAVDIKKQAPNVARMKILGARVVEVNDGLATLKEAVDAAFLAYMKEYKDAIYCIGSVVGPHPFPMMVRDFQSVVGIEAREQFLDMTGELPDAIVACVGGGSNAMGLFSGFLNDPVTIYGVEPLGRGTALGDHAASLTYGEEGIMHGFNSIMLKDEKGEPAPVYSVASGLDYPSSGPEHAFLHDIGRVKYDVVNDDETIDAFFTLSRMEGIIPAIESSHAVAYGMKLAKTMNKGSILINLSGRGDKDMDYIIEKYGIRE</sequence>
<dbReference type="EC" id="4.2.1.20" evidence="11"/>
<evidence type="ECO:0000313" key="13">
    <source>
        <dbReference type="EMBL" id="EHL14250.1"/>
    </source>
</evidence>
<keyword evidence="8 11" id="KW-0057">Aromatic amino acid biosynthesis</keyword>
<dbReference type="EMBL" id="AFZC02000003">
    <property type="protein sequence ID" value="EHL14250.1"/>
    <property type="molecule type" value="Genomic_DNA"/>
</dbReference>
<dbReference type="AlphaFoldDB" id="G9WK53"/>
<dbReference type="PANTHER" id="PTHR48077">
    <property type="entry name" value="TRYPTOPHAN SYNTHASE-RELATED"/>
    <property type="match status" value="1"/>
</dbReference>
<evidence type="ECO:0000256" key="7">
    <source>
        <dbReference type="ARBA" id="ARBA00022898"/>
    </source>
</evidence>
<dbReference type="STRING" id="796943.HMPREF9625_00093"/>
<dbReference type="InterPro" id="IPR006653">
    <property type="entry name" value="Trp_synth_b_CS"/>
</dbReference>
<comment type="catalytic activity">
    <reaction evidence="10 11">
        <text>(1S,2R)-1-C-(indol-3-yl)glycerol 3-phosphate + L-serine = D-glyceraldehyde 3-phosphate + L-tryptophan + H2O</text>
        <dbReference type="Rhea" id="RHEA:10532"/>
        <dbReference type="ChEBI" id="CHEBI:15377"/>
        <dbReference type="ChEBI" id="CHEBI:33384"/>
        <dbReference type="ChEBI" id="CHEBI:57912"/>
        <dbReference type="ChEBI" id="CHEBI:58866"/>
        <dbReference type="ChEBI" id="CHEBI:59776"/>
        <dbReference type="EC" id="4.2.1.20"/>
    </reaction>
</comment>
<reference evidence="13" key="1">
    <citation type="submission" date="2011-08" db="EMBL/GenBank/DDBJ databases">
        <authorList>
            <consortium name="The Broad Institute Genome Sequencing Platform"/>
            <person name="Earl A."/>
            <person name="Ward D."/>
            <person name="Feldgarden M."/>
            <person name="Gevers D."/>
            <person name="Sizova M."/>
            <person name="Hazen A."/>
            <person name="Epstein S."/>
            <person name="Young S.K."/>
            <person name="Zeng Q."/>
            <person name="Gargeya S."/>
            <person name="Fitzgerald M."/>
            <person name="Haas B."/>
            <person name="Abouelleil A."/>
            <person name="Alvarado L."/>
            <person name="Arachchi H.M."/>
            <person name="Berlin A."/>
            <person name="Brown A."/>
            <person name="Chapman S.B."/>
            <person name="Chen Z."/>
            <person name="Dunbar C."/>
            <person name="Freedman E."/>
            <person name="Gearin G."/>
            <person name="Gellesch M."/>
            <person name="Goldberg J."/>
            <person name="Griggs A."/>
            <person name="Gujja S."/>
            <person name="Heiman D."/>
            <person name="Howarth C."/>
            <person name="Larson L."/>
            <person name="Lui A."/>
            <person name="MacDonald P.J.P."/>
            <person name="Montmayeur A."/>
            <person name="Murphy C."/>
            <person name="Neiman D."/>
            <person name="Pearson M."/>
            <person name="Priest M."/>
            <person name="Roberts A."/>
            <person name="Saif S."/>
            <person name="Shea T."/>
            <person name="Shenoy N."/>
            <person name="Sisk P."/>
            <person name="Stolte C."/>
            <person name="Sykes S."/>
            <person name="Wortman J."/>
            <person name="Nusbaum C."/>
            <person name="Birren B."/>
        </authorList>
    </citation>
    <scope>NUCLEOTIDE SEQUENCE</scope>
    <source>
        <strain evidence="13">ACB1</strain>
    </source>
</reference>
<dbReference type="FunFam" id="3.40.50.1100:FF:000004">
    <property type="entry name" value="Tryptophan synthase beta chain"/>
    <property type="match status" value="1"/>
</dbReference>
<feature type="modified residue" description="N6-(pyridoxal phosphate)lysine" evidence="11">
    <location>
        <position position="144"/>
    </location>
</feature>